<sequence>MEAERGVSSQERDSSGRLVRPFMQTALKYSRYTVDDPRTAAKTAYADECMGKKVFYGANQPSDGSSRGDVNGTLVIDVGDWDSHVLVSMVMAIVAEEVSGYKVSLNYGGPTAEITMRMSSARTGICTPVHLNVEAWPSSTMSKLRVYFNESYIVGGIGYFGGTGLYTTRKFVLDAAAATPPYFPGFWMHYKLSDDLINQLSVVPFKASKYYPPASTYCADGIMGCLDHCEKSEACTLREDKGKVCLVIAMMYPGYDRGYFQAVVSNIGIPAYFCFIGYDGVNKYASDAAASGTPVIFIHWEPDMFHVTHKGLFDRIFLPRSDPERVKLSTADYGENGYGNKTNNPVDVDYPIVQPIKVAASIVKNLPAGSHFSKLAISDTEINDLLSKYNIAMGDNKPAPYFQAACNWVKANYDVWSEWMDRLPLCTLETHIVSRVTGCDNDSSVREISFVWKKPNPGDTTLPYECDGVTKYNK</sequence>
<evidence type="ECO:0000313" key="1">
    <source>
        <dbReference type="EMBL" id="POM61274.1"/>
    </source>
</evidence>
<dbReference type="AlphaFoldDB" id="A0A2P4X6T9"/>
<comment type="caution">
    <text evidence="1">The sequence shown here is derived from an EMBL/GenBank/DDBJ whole genome shotgun (WGS) entry which is preliminary data.</text>
</comment>
<protein>
    <submittedName>
        <fullName evidence="1">Transmembrane protein</fullName>
    </submittedName>
</protein>
<dbReference type="Proteomes" id="UP000237271">
    <property type="component" value="Unassembled WGS sequence"/>
</dbReference>
<dbReference type="EMBL" id="NCKW01016127">
    <property type="protein sequence ID" value="POM61274.1"/>
    <property type="molecule type" value="Genomic_DNA"/>
</dbReference>
<reference evidence="1 2" key="1">
    <citation type="journal article" date="2017" name="Genome Biol. Evol.">
        <title>Phytophthora megakarya and P. palmivora, closely related causal agents of cacao black pod rot, underwent increases in genome sizes and gene numbers by different mechanisms.</title>
        <authorList>
            <person name="Ali S.S."/>
            <person name="Shao J."/>
            <person name="Lary D.J."/>
            <person name="Kronmiller B."/>
            <person name="Shen D."/>
            <person name="Strem M.D."/>
            <person name="Amoako-Attah I."/>
            <person name="Akrofi A.Y."/>
            <person name="Begoude B.A."/>
            <person name="Ten Hoopen G.M."/>
            <person name="Coulibaly K."/>
            <person name="Kebe B.I."/>
            <person name="Melnick R.L."/>
            <person name="Guiltinan M.J."/>
            <person name="Tyler B.M."/>
            <person name="Meinhardt L.W."/>
            <person name="Bailey B.A."/>
        </authorList>
    </citation>
    <scope>NUCLEOTIDE SEQUENCE [LARGE SCALE GENOMIC DNA]</scope>
    <source>
        <strain evidence="2">sbr112.9</strain>
    </source>
</reference>
<gene>
    <name evidence="1" type="ORF">PHPALM_29734</name>
</gene>
<keyword evidence="1" id="KW-0812">Transmembrane</keyword>
<organism evidence="1 2">
    <name type="scientific">Phytophthora palmivora</name>
    <dbReference type="NCBI Taxonomy" id="4796"/>
    <lineage>
        <taxon>Eukaryota</taxon>
        <taxon>Sar</taxon>
        <taxon>Stramenopiles</taxon>
        <taxon>Oomycota</taxon>
        <taxon>Peronosporomycetes</taxon>
        <taxon>Peronosporales</taxon>
        <taxon>Peronosporaceae</taxon>
        <taxon>Phytophthora</taxon>
    </lineage>
</organism>
<accession>A0A2P4X6T9</accession>
<proteinExistence type="predicted"/>
<evidence type="ECO:0000313" key="2">
    <source>
        <dbReference type="Proteomes" id="UP000237271"/>
    </source>
</evidence>
<name>A0A2P4X6T9_9STRA</name>
<keyword evidence="2" id="KW-1185">Reference proteome</keyword>
<dbReference type="OrthoDB" id="2150267at2759"/>
<keyword evidence="1" id="KW-0472">Membrane</keyword>